<evidence type="ECO:0000313" key="5">
    <source>
        <dbReference type="Proteomes" id="UP000249402"/>
    </source>
</evidence>
<organism evidence="4 5">
    <name type="scientific">Aspergillus ibericus CBS 121593</name>
    <dbReference type="NCBI Taxonomy" id="1448316"/>
    <lineage>
        <taxon>Eukaryota</taxon>
        <taxon>Fungi</taxon>
        <taxon>Dikarya</taxon>
        <taxon>Ascomycota</taxon>
        <taxon>Pezizomycotina</taxon>
        <taxon>Eurotiomycetes</taxon>
        <taxon>Eurotiomycetidae</taxon>
        <taxon>Eurotiales</taxon>
        <taxon>Aspergillaceae</taxon>
        <taxon>Aspergillus</taxon>
        <taxon>Aspergillus subgen. Circumdati</taxon>
    </lineage>
</organism>
<dbReference type="PANTHER" id="PTHR43477:SF1">
    <property type="entry name" value="DIHYDROANTICAPSIN 7-DEHYDROGENASE"/>
    <property type="match status" value="1"/>
</dbReference>
<proteinExistence type="inferred from homology"/>
<sequence length="358" mass="37646">MVGGIPKISCLGTYKTAPRLWTLSLAIPTDITFPRLALLLIPSPTSISPIYSISIQLIHPNSSSKMTASLISINKLAHTRVLILGGTSGIGFCVARAALEHGANIIIASSNSDKVASTIARLQTLYPTPEYTERIAGQACDLGDQDTVETNLLALLEYATSPSLFPNTPTTEDTTVKESEKVLLNHIIYPSGTSPPRTPITSPTITATSLTTSPHTTLRLIAPLLIGKHTKTYLHDTSTSSLTFTSGVLAARPIAGLALGGAAMGTALEGLTRGLAVELAPIRVNVVAPGAVETEIFDRLGGGEEVKEMYLGAFRRGTLVGEVGRPEDVAEAYLWCMKDGFVTGQRVGSDGGALLKGV</sequence>
<dbReference type="InterPro" id="IPR057571">
    <property type="entry name" value="SDR_PhqE-like"/>
</dbReference>
<dbReference type="AlphaFoldDB" id="A0A395H9I0"/>
<dbReference type="GO" id="GO:0016491">
    <property type="term" value="F:oxidoreductase activity"/>
    <property type="evidence" value="ECO:0007669"/>
    <property type="project" value="UniProtKB-KW"/>
</dbReference>
<dbReference type="STRING" id="1448316.A0A395H9I0"/>
<evidence type="ECO:0000313" key="4">
    <source>
        <dbReference type="EMBL" id="RAL03548.1"/>
    </source>
</evidence>
<name>A0A395H9I0_9EURO</name>
<gene>
    <name evidence="4" type="ORF">BO80DRAFT_462739</name>
</gene>
<dbReference type="RefSeq" id="XP_025577875.1">
    <property type="nucleotide sequence ID" value="XM_025722536.1"/>
</dbReference>
<keyword evidence="5" id="KW-1185">Reference proteome</keyword>
<accession>A0A395H9I0</accession>
<dbReference type="PRINTS" id="PR00081">
    <property type="entry name" value="GDHRDH"/>
</dbReference>
<dbReference type="SUPFAM" id="SSF51735">
    <property type="entry name" value="NAD(P)-binding Rossmann-fold domains"/>
    <property type="match status" value="1"/>
</dbReference>
<keyword evidence="3" id="KW-0560">Oxidoreductase</keyword>
<evidence type="ECO:0000256" key="1">
    <source>
        <dbReference type="ARBA" id="ARBA00006484"/>
    </source>
</evidence>
<dbReference type="Proteomes" id="UP000249402">
    <property type="component" value="Unassembled WGS sequence"/>
</dbReference>
<dbReference type="InterPro" id="IPR051122">
    <property type="entry name" value="SDR_DHRS6-like"/>
</dbReference>
<reference evidence="4 5" key="1">
    <citation type="submission" date="2018-02" db="EMBL/GenBank/DDBJ databases">
        <title>The genomes of Aspergillus section Nigri reveals drivers in fungal speciation.</title>
        <authorList>
            <consortium name="DOE Joint Genome Institute"/>
            <person name="Vesth T.C."/>
            <person name="Nybo J."/>
            <person name="Theobald S."/>
            <person name="Brandl J."/>
            <person name="Frisvad J.C."/>
            <person name="Nielsen K.F."/>
            <person name="Lyhne E.K."/>
            <person name="Kogle M.E."/>
            <person name="Kuo A."/>
            <person name="Riley R."/>
            <person name="Clum A."/>
            <person name="Nolan M."/>
            <person name="Lipzen A."/>
            <person name="Salamov A."/>
            <person name="Henrissat B."/>
            <person name="Wiebenga A."/>
            <person name="De vries R.P."/>
            <person name="Grigoriev I.V."/>
            <person name="Mortensen U.H."/>
            <person name="Andersen M.R."/>
            <person name="Baker S.E."/>
        </authorList>
    </citation>
    <scope>NUCLEOTIDE SEQUENCE [LARGE SCALE GENOMIC DNA]</scope>
    <source>
        <strain evidence="4 5">CBS 121593</strain>
    </source>
</reference>
<comment type="similarity">
    <text evidence="1">Belongs to the short-chain dehydrogenases/reductases (SDR) family.</text>
</comment>
<dbReference type="VEuPathDB" id="FungiDB:BO80DRAFT_462739"/>
<dbReference type="InterPro" id="IPR002347">
    <property type="entry name" value="SDR_fam"/>
</dbReference>
<dbReference type="InterPro" id="IPR036291">
    <property type="entry name" value="NAD(P)-bd_dom_sf"/>
</dbReference>
<dbReference type="GeneID" id="37227401"/>
<evidence type="ECO:0000256" key="3">
    <source>
        <dbReference type="ARBA" id="ARBA00023002"/>
    </source>
</evidence>
<keyword evidence="2" id="KW-0521">NADP</keyword>
<dbReference type="Gene3D" id="3.40.50.720">
    <property type="entry name" value="NAD(P)-binding Rossmann-like Domain"/>
    <property type="match status" value="2"/>
</dbReference>
<dbReference type="OrthoDB" id="294295at2759"/>
<dbReference type="PANTHER" id="PTHR43477">
    <property type="entry name" value="DIHYDROANTICAPSIN 7-DEHYDROGENASE"/>
    <property type="match status" value="1"/>
</dbReference>
<evidence type="ECO:0000256" key="2">
    <source>
        <dbReference type="ARBA" id="ARBA00022857"/>
    </source>
</evidence>
<protein>
    <submittedName>
        <fullName evidence="4">NAD(P)-binding protein</fullName>
    </submittedName>
</protein>
<dbReference type="EMBL" id="KZ824427">
    <property type="protein sequence ID" value="RAL03548.1"/>
    <property type="molecule type" value="Genomic_DNA"/>
</dbReference>
<dbReference type="Pfam" id="PF23441">
    <property type="entry name" value="SDR"/>
    <property type="match status" value="2"/>
</dbReference>